<gene>
    <name evidence="8" type="ORF">FOMPIDRAFT_1052238</name>
</gene>
<dbReference type="eggNOG" id="KOG0657">
    <property type="taxonomic scope" value="Eukaryota"/>
</dbReference>
<evidence type="ECO:0000256" key="4">
    <source>
        <dbReference type="ARBA" id="ARBA00022490"/>
    </source>
</evidence>
<dbReference type="Gene3D" id="3.40.50.720">
    <property type="entry name" value="NAD(P)-binding Rossmann-like Domain"/>
    <property type="match status" value="1"/>
</dbReference>
<protein>
    <recommendedName>
        <fullName evidence="3">glyceraldehyde-3-phosphate dehydrogenase (phosphorylating)</fullName>
        <ecNumber evidence="3">1.2.1.12</ecNumber>
    </recommendedName>
</protein>
<dbReference type="InParanoid" id="S8DYS1"/>
<comment type="similarity">
    <text evidence="2">Belongs to the glyceraldehyde-3-phosphate dehydrogenase family.</text>
</comment>
<keyword evidence="9" id="KW-1185">Reference proteome</keyword>
<dbReference type="EC" id="1.2.1.12" evidence="3"/>
<proteinExistence type="inferred from homology"/>
<evidence type="ECO:0000313" key="8">
    <source>
        <dbReference type="EMBL" id="EPS97682.1"/>
    </source>
</evidence>
<dbReference type="AlphaFoldDB" id="S8DYS1"/>
<dbReference type="GO" id="GO:0005829">
    <property type="term" value="C:cytosol"/>
    <property type="evidence" value="ECO:0007669"/>
    <property type="project" value="TreeGrafter"/>
</dbReference>
<sequence length="125" mass="13817">MTTFPPPLQRLRRSQGRQAQVEGKLITVFYDKEPQDIVWGSVGATYYIVESTGVFTTVEKASAHLKGGAMRVRRLPSGNGGQAGEQPGAWADERAGKWARVQAGRRANAHVSHSLRHCHQSNRHD</sequence>
<evidence type="ECO:0000256" key="5">
    <source>
        <dbReference type="ARBA" id="ARBA00023002"/>
    </source>
</evidence>
<dbReference type="SUPFAM" id="SSF51735">
    <property type="entry name" value="NAD(P)-binding Rossmann-fold domains"/>
    <property type="match status" value="1"/>
</dbReference>
<keyword evidence="4" id="KW-0963">Cytoplasm</keyword>
<name>S8DYS1_FOMSC</name>
<dbReference type="EMBL" id="KE504174">
    <property type="protein sequence ID" value="EPS97682.1"/>
    <property type="molecule type" value="Genomic_DNA"/>
</dbReference>
<dbReference type="GO" id="GO:0004365">
    <property type="term" value="F:glyceraldehyde-3-phosphate dehydrogenase (NAD+) (phosphorylating) activity"/>
    <property type="evidence" value="ECO:0007669"/>
    <property type="project" value="UniProtKB-EC"/>
</dbReference>
<dbReference type="STRING" id="743788.S8DYS1"/>
<keyword evidence="5" id="KW-0560">Oxidoreductase</keyword>
<dbReference type="HOGENOM" id="CLU_1992686_0_0_1"/>
<evidence type="ECO:0000313" key="9">
    <source>
        <dbReference type="Proteomes" id="UP000015241"/>
    </source>
</evidence>
<reference evidence="8 9" key="1">
    <citation type="journal article" date="2012" name="Science">
        <title>The Paleozoic origin of enzymatic lignin decomposition reconstructed from 31 fungal genomes.</title>
        <authorList>
            <person name="Floudas D."/>
            <person name="Binder M."/>
            <person name="Riley R."/>
            <person name="Barry K."/>
            <person name="Blanchette R.A."/>
            <person name="Henrissat B."/>
            <person name="Martinez A.T."/>
            <person name="Otillar R."/>
            <person name="Spatafora J.W."/>
            <person name="Yadav J.S."/>
            <person name="Aerts A."/>
            <person name="Benoit I."/>
            <person name="Boyd A."/>
            <person name="Carlson A."/>
            <person name="Copeland A."/>
            <person name="Coutinho P.M."/>
            <person name="de Vries R.P."/>
            <person name="Ferreira P."/>
            <person name="Findley K."/>
            <person name="Foster B."/>
            <person name="Gaskell J."/>
            <person name="Glotzer D."/>
            <person name="Gorecki P."/>
            <person name="Heitman J."/>
            <person name="Hesse C."/>
            <person name="Hori C."/>
            <person name="Igarashi K."/>
            <person name="Jurgens J.A."/>
            <person name="Kallen N."/>
            <person name="Kersten P."/>
            <person name="Kohler A."/>
            <person name="Kuees U."/>
            <person name="Kumar T.K.A."/>
            <person name="Kuo A."/>
            <person name="LaButti K."/>
            <person name="Larrondo L.F."/>
            <person name="Lindquist E."/>
            <person name="Ling A."/>
            <person name="Lombard V."/>
            <person name="Lucas S."/>
            <person name="Lundell T."/>
            <person name="Martin R."/>
            <person name="McLaughlin D.J."/>
            <person name="Morgenstern I."/>
            <person name="Morin E."/>
            <person name="Murat C."/>
            <person name="Nagy L.G."/>
            <person name="Nolan M."/>
            <person name="Ohm R.A."/>
            <person name="Patyshakuliyeva A."/>
            <person name="Rokas A."/>
            <person name="Ruiz-Duenas F.J."/>
            <person name="Sabat G."/>
            <person name="Salamov A."/>
            <person name="Samejima M."/>
            <person name="Schmutz J."/>
            <person name="Slot J.C."/>
            <person name="St John F."/>
            <person name="Stenlid J."/>
            <person name="Sun H."/>
            <person name="Sun S."/>
            <person name="Syed K."/>
            <person name="Tsang A."/>
            <person name="Wiebenga A."/>
            <person name="Young D."/>
            <person name="Pisabarro A."/>
            <person name="Eastwood D.C."/>
            <person name="Martin F."/>
            <person name="Cullen D."/>
            <person name="Grigoriev I.V."/>
            <person name="Hibbett D.S."/>
        </authorList>
    </citation>
    <scope>NUCLEOTIDE SEQUENCE</scope>
    <source>
        <strain evidence="9">FP-58527</strain>
    </source>
</reference>
<feature type="region of interest" description="Disordered" evidence="7">
    <location>
        <begin position="72"/>
        <end position="94"/>
    </location>
</feature>
<dbReference type="PANTHER" id="PTHR10836:SF111">
    <property type="entry name" value="GLYCERALDEHYDE-3-PHOSPHATE DEHYDROGENASE"/>
    <property type="match status" value="1"/>
</dbReference>
<evidence type="ECO:0000256" key="6">
    <source>
        <dbReference type="ARBA" id="ARBA00023027"/>
    </source>
</evidence>
<dbReference type="Proteomes" id="UP000015241">
    <property type="component" value="Unassembled WGS sequence"/>
</dbReference>
<evidence type="ECO:0000256" key="3">
    <source>
        <dbReference type="ARBA" id="ARBA00013119"/>
    </source>
</evidence>
<organism evidence="8 9">
    <name type="scientific">Fomitopsis schrenkii</name>
    <name type="common">Brown rot fungus</name>
    <dbReference type="NCBI Taxonomy" id="2126942"/>
    <lineage>
        <taxon>Eukaryota</taxon>
        <taxon>Fungi</taxon>
        <taxon>Dikarya</taxon>
        <taxon>Basidiomycota</taxon>
        <taxon>Agaricomycotina</taxon>
        <taxon>Agaricomycetes</taxon>
        <taxon>Polyporales</taxon>
        <taxon>Fomitopsis</taxon>
    </lineage>
</organism>
<comment type="pathway">
    <text evidence="1">Carbohydrate degradation; glycolysis; pyruvate from D-glyceraldehyde 3-phosphate: step 1/5.</text>
</comment>
<dbReference type="PANTHER" id="PTHR10836">
    <property type="entry name" value="GLYCERALDEHYDE 3-PHOSPHATE DEHYDROGENASE"/>
    <property type="match status" value="1"/>
</dbReference>
<dbReference type="GO" id="GO:0006096">
    <property type="term" value="P:glycolytic process"/>
    <property type="evidence" value="ECO:0007669"/>
    <property type="project" value="TreeGrafter"/>
</dbReference>
<dbReference type="InterPro" id="IPR036291">
    <property type="entry name" value="NAD(P)-bd_dom_sf"/>
</dbReference>
<dbReference type="OrthoDB" id="1152826at2759"/>
<dbReference type="InterPro" id="IPR020831">
    <property type="entry name" value="GlycerAld/Erythrose_P_DH"/>
</dbReference>
<keyword evidence="6" id="KW-0520">NAD</keyword>
<accession>S8DYS1</accession>
<evidence type="ECO:0000256" key="7">
    <source>
        <dbReference type="SAM" id="MobiDB-lite"/>
    </source>
</evidence>
<evidence type="ECO:0000256" key="2">
    <source>
        <dbReference type="ARBA" id="ARBA00007406"/>
    </source>
</evidence>
<evidence type="ECO:0000256" key="1">
    <source>
        <dbReference type="ARBA" id="ARBA00004869"/>
    </source>
</evidence>